<feature type="domain" description="FlgD Tudor-like" evidence="7">
    <location>
        <begin position="93"/>
        <end position="226"/>
    </location>
</feature>
<dbReference type="EMBL" id="CP046904">
    <property type="protein sequence ID" value="QGZ39259.1"/>
    <property type="molecule type" value="Genomic_DNA"/>
</dbReference>
<evidence type="ECO:0000313" key="9">
    <source>
        <dbReference type="EMBL" id="TWI47441.1"/>
    </source>
</evidence>
<evidence type="ECO:0000259" key="6">
    <source>
        <dbReference type="Pfam" id="PF13860"/>
    </source>
</evidence>
<dbReference type="EMBL" id="VLKW01000004">
    <property type="protein sequence ID" value="TWI47441.1"/>
    <property type="molecule type" value="Genomic_DNA"/>
</dbReference>
<evidence type="ECO:0000256" key="2">
    <source>
        <dbReference type="ARBA" id="ARBA00016013"/>
    </source>
</evidence>
<evidence type="ECO:0000313" key="10">
    <source>
        <dbReference type="Proteomes" id="UP000315112"/>
    </source>
</evidence>
<protein>
    <recommendedName>
        <fullName evidence="2 5">Basal-body rod modification protein FlgD</fullName>
    </recommendedName>
</protein>
<dbReference type="Pfam" id="PF03963">
    <property type="entry name" value="FlgD"/>
    <property type="match status" value="1"/>
</dbReference>
<evidence type="ECO:0000256" key="1">
    <source>
        <dbReference type="ARBA" id="ARBA00010577"/>
    </source>
</evidence>
<dbReference type="InterPro" id="IPR025965">
    <property type="entry name" value="FlgD/Vpr_Ig-like"/>
</dbReference>
<evidence type="ECO:0000256" key="3">
    <source>
        <dbReference type="ARBA" id="ARBA00022795"/>
    </source>
</evidence>
<evidence type="ECO:0000313" key="8">
    <source>
        <dbReference type="EMBL" id="QGZ39259.1"/>
    </source>
</evidence>
<dbReference type="InterPro" id="IPR005648">
    <property type="entry name" value="FlgD"/>
</dbReference>
<dbReference type="OrthoDB" id="9785233at2"/>
<keyword evidence="11" id="KW-1185">Reference proteome</keyword>
<name>A0A562PSL8_9BURK</name>
<dbReference type="GO" id="GO:0044781">
    <property type="term" value="P:bacterial-type flagellum organization"/>
    <property type="evidence" value="ECO:0007669"/>
    <property type="project" value="UniProtKB-UniRule"/>
</dbReference>
<evidence type="ECO:0000256" key="5">
    <source>
        <dbReference type="RuleBase" id="RU362076"/>
    </source>
</evidence>
<keyword evidence="9" id="KW-0282">Flagellum</keyword>
<sequence>MAVASTSTTTNSTGASQALLDSMNTKSTKASATSADADKFMTLLITQLKNQDPLNPLDNAQVTSQLAQLNTVTGVNKLNETLESLKADYAASTSAQAVNLIDHGVLAAGNGMTVSEGKAIFGVELGSYADSLQIDVKDSAGKVVHSITMNKVDAGVLPLAWDGKLSDGKTTADGKYSLVVTATAAGKTLTDAKPLTFGTVASVSTGPTGAKLNVPSIGQLTMDDIKQVL</sequence>
<keyword evidence="9" id="KW-0966">Cell projection</keyword>
<evidence type="ECO:0000256" key="4">
    <source>
        <dbReference type="ARBA" id="ARBA00024746"/>
    </source>
</evidence>
<dbReference type="Proteomes" id="UP000437862">
    <property type="component" value="Chromosome"/>
</dbReference>
<evidence type="ECO:0000313" key="11">
    <source>
        <dbReference type="Proteomes" id="UP000437862"/>
    </source>
</evidence>
<feature type="domain" description="FlgD/Vpr Ig-like" evidence="6">
    <location>
        <begin position="110"/>
        <end position="185"/>
    </location>
</feature>
<reference evidence="9 10" key="1">
    <citation type="journal article" date="2015" name="Stand. Genomic Sci.">
        <title>Genomic Encyclopedia of Bacterial and Archaeal Type Strains, Phase III: the genomes of soil and plant-associated and newly described type strains.</title>
        <authorList>
            <person name="Whitman W.B."/>
            <person name="Woyke T."/>
            <person name="Klenk H.P."/>
            <person name="Zhou Y."/>
            <person name="Lilburn T.G."/>
            <person name="Beck B.J."/>
            <person name="De Vos P."/>
            <person name="Vandamme P."/>
            <person name="Eisen J.A."/>
            <person name="Garrity G."/>
            <person name="Hugenholtz P."/>
            <person name="Kyrpides N.C."/>
        </authorList>
    </citation>
    <scope>NUCLEOTIDE SEQUENCE [LARGE SCALE GENOMIC DNA]</scope>
    <source>
        <strain evidence="9 10">CGMCC 1.10685</strain>
    </source>
</reference>
<gene>
    <name evidence="8" type="ORF">GO485_09510</name>
    <name evidence="9" type="ORF">IP92_02501</name>
</gene>
<dbReference type="Pfam" id="PF13860">
    <property type="entry name" value="FlgD_ig"/>
    <property type="match status" value="1"/>
</dbReference>
<dbReference type="Proteomes" id="UP000315112">
    <property type="component" value="Unassembled WGS sequence"/>
</dbReference>
<dbReference type="Pfam" id="PF13861">
    <property type="entry name" value="FLgD_tudor"/>
    <property type="match status" value="1"/>
</dbReference>
<proteinExistence type="inferred from homology"/>
<keyword evidence="9" id="KW-0969">Cilium</keyword>
<dbReference type="InterPro" id="IPR025963">
    <property type="entry name" value="FLgD_Tudor"/>
</dbReference>
<dbReference type="Gene3D" id="2.60.40.4070">
    <property type="match status" value="1"/>
</dbReference>
<dbReference type="AlphaFoldDB" id="A0A562PSL8"/>
<accession>A0A562PSL8</accession>
<reference evidence="9" key="2">
    <citation type="submission" date="2019-07" db="EMBL/GenBank/DDBJ databases">
        <authorList>
            <person name="Whitman W."/>
            <person name="Huntemann M."/>
            <person name="Clum A."/>
            <person name="Pillay M."/>
            <person name="Palaniappan K."/>
            <person name="Varghese N."/>
            <person name="Mikhailova N."/>
            <person name="Stamatis D."/>
            <person name="Reddy T."/>
            <person name="Daum C."/>
            <person name="Shapiro N."/>
            <person name="Ivanova N."/>
            <person name="Kyrpides N."/>
            <person name="Woyke T."/>
        </authorList>
    </citation>
    <scope>NUCLEOTIDE SEQUENCE</scope>
    <source>
        <strain evidence="9">CGMCC 1.10685</strain>
    </source>
</reference>
<organism evidence="9 10">
    <name type="scientific">Pseudoduganella flava</name>
    <dbReference type="NCBI Taxonomy" id="871742"/>
    <lineage>
        <taxon>Bacteria</taxon>
        <taxon>Pseudomonadati</taxon>
        <taxon>Pseudomonadota</taxon>
        <taxon>Betaproteobacteria</taxon>
        <taxon>Burkholderiales</taxon>
        <taxon>Oxalobacteraceae</taxon>
        <taxon>Telluria group</taxon>
        <taxon>Pseudoduganella</taxon>
    </lineage>
</organism>
<comment type="similarity">
    <text evidence="1 5">Belongs to the FlgD family.</text>
</comment>
<reference evidence="8 11" key="3">
    <citation type="submission" date="2019-12" db="EMBL/GenBank/DDBJ databases">
        <title>Draft Genome Sequences of Six Type Strains of the Genus Massilia.</title>
        <authorList>
            <person name="Miess H."/>
            <person name="Frediansyah A."/>
            <person name="Goeker M."/>
            <person name="Gross H."/>
        </authorList>
    </citation>
    <scope>NUCLEOTIDE SEQUENCE [LARGE SCALE GENOMIC DNA]</scope>
    <source>
        <strain evidence="8 11">DSM 26639</strain>
    </source>
</reference>
<evidence type="ECO:0000259" key="7">
    <source>
        <dbReference type="Pfam" id="PF13861"/>
    </source>
</evidence>
<comment type="function">
    <text evidence="4 5">Required for flagellar hook formation. May act as a scaffolding protein.</text>
</comment>
<keyword evidence="3 5" id="KW-1005">Bacterial flagellum biogenesis</keyword>
<dbReference type="RefSeq" id="WP_145875230.1">
    <property type="nucleotide sequence ID" value="NZ_CP046904.1"/>
</dbReference>
<dbReference type="Gene3D" id="2.30.30.910">
    <property type="match status" value="1"/>
</dbReference>